<accession>A0A0S6W3Y3</accession>
<dbReference type="EMBL" id="DF820459">
    <property type="protein sequence ID" value="GAK53076.1"/>
    <property type="molecule type" value="Genomic_DNA"/>
</dbReference>
<reference evidence="1" key="1">
    <citation type="journal article" date="2015" name="PeerJ">
        <title>First genomic representation of candidate bacterial phylum KSB3 points to enhanced environmental sensing as a trigger of wastewater bulking.</title>
        <authorList>
            <person name="Sekiguchi Y."/>
            <person name="Ohashi A."/>
            <person name="Parks D.H."/>
            <person name="Yamauchi T."/>
            <person name="Tyson G.W."/>
            <person name="Hugenholtz P."/>
        </authorList>
    </citation>
    <scope>NUCLEOTIDE SEQUENCE [LARGE SCALE GENOMIC DNA]</scope>
</reference>
<name>A0A0S6W3Y3_9BACT</name>
<dbReference type="AlphaFoldDB" id="A0A0S6W3Y3"/>
<sequence>MKWTDIRRQYPDAFVLLSDLIEERVAANTFRIVEGSVLKVSQDAKEIRAAYQECLRRGQQALYALPSTPGDFIVENVAFMGRLA</sequence>
<dbReference type="HOGENOM" id="CLU_2520844_0_0_0"/>
<keyword evidence="2" id="KW-1185">Reference proteome</keyword>
<evidence type="ECO:0000313" key="1">
    <source>
        <dbReference type="EMBL" id="GAK53076.1"/>
    </source>
</evidence>
<evidence type="ECO:0000313" key="2">
    <source>
        <dbReference type="Proteomes" id="UP000030700"/>
    </source>
</evidence>
<organism evidence="1">
    <name type="scientific">Candidatus Moduliflexus flocculans</name>
    <dbReference type="NCBI Taxonomy" id="1499966"/>
    <lineage>
        <taxon>Bacteria</taxon>
        <taxon>Candidatus Moduliflexota</taxon>
        <taxon>Candidatus Moduliflexia</taxon>
        <taxon>Candidatus Moduliflexales</taxon>
        <taxon>Candidatus Moduliflexaceae</taxon>
    </lineage>
</organism>
<protein>
    <submittedName>
        <fullName evidence="1">Uncharacterized protein</fullName>
    </submittedName>
</protein>
<gene>
    <name evidence="1" type="ORF">U14_04335</name>
</gene>
<proteinExistence type="predicted"/>
<dbReference type="Proteomes" id="UP000030700">
    <property type="component" value="Unassembled WGS sequence"/>
</dbReference>
<dbReference type="STRING" id="1499966.U14_04335"/>